<gene>
    <name evidence="1" type="ORF">TQ37_09840</name>
</gene>
<evidence type="ECO:0000313" key="1">
    <source>
        <dbReference type="EMBL" id="KKZ10069.1"/>
    </source>
</evidence>
<evidence type="ECO:0000313" key="2">
    <source>
        <dbReference type="Proteomes" id="UP000035037"/>
    </source>
</evidence>
<comment type="caution">
    <text evidence="1">The sequence shown here is derived from an EMBL/GenBank/DDBJ whole genome shotgun (WGS) entry which is preliminary data.</text>
</comment>
<organism evidence="1 2">
    <name type="scientific">Candidatus Synechococcus spongiarum 15L</name>
    <dbReference type="NCBI Taxonomy" id="1608419"/>
    <lineage>
        <taxon>Bacteria</taxon>
        <taxon>Bacillati</taxon>
        <taxon>Cyanobacteriota</taxon>
        <taxon>Cyanophyceae</taxon>
        <taxon>Synechococcales</taxon>
        <taxon>Synechococcaceae</taxon>
        <taxon>Synechococcus</taxon>
    </lineage>
</organism>
<name>A0A0G8ARE5_9SYNE</name>
<accession>A0A0G8ARE5</accession>
<proteinExistence type="predicted"/>
<sequence length="97" mass="10620">MIILAFALAAAELCRVSGERFIMSRGLRIRCLSPLSPEQTEMVVGTTTSTRIVTVELLAYVTTLRPWHSLRLARPCVTSCTVPVYGSRQGCCLGFQG</sequence>
<protein>
    <submittedName>
        <fullName evidence="1">Uncharacterized protein</fullName>
    </submittedName>
</protein>
<dbReference type="PATRIC" id="fig|1608419.3.peg.1285"/>
<reference evidence="1 2" key="1">
    <citation type="submission" date="2015-02" db="EMBL/GenBank/DDBJ databases">
        <authorList>
            <person name="Slaby B."/>
            <person name="Hentschel U."/>
        </authorList>
    </citation>
    <scope>NUCLEOTIDE SEQUENCE [LARGE SCALE GENOMIC DNA]</scope>
    <source>
        <strain evidence="1">15L</strain>
    </source>
</reference>
<dbReference type="AlphaFoldDB" id="A0A0G8ARE5"/>
<dbReference type="EMBL" id="JYFQ01000211">
    <property type="protein sequence ID" value="KKZ10069.1"/>
    <property type="molecule type" value="Genomic_DNA"/>
</dbReference>
<dbReference type="Proteomes" id="UP000035037">
    <property type="component" value="Unassembled WGS sequence"/>
</dbReference>
<reference evidence="1 2" key="2">
    <citation type="submission" date="2015-05" db="EMBL/GenBank/DDBJ databases">
        <title>Lifestyle Evolution in Cyanobacterial Symbionts of Sponges.</title>
        <authorList>
            <person name="Burgsdorf I."/>
            <person name="Slaby B.M."/>
            <person name="Handley K.M."/>
            <person name="Haber M."/>
            <person name="Blom J."/>
            <person name="Marshall C.W."/>
            <person name="Gilbert J.A."/>
            <person name="Hentschel U."/>
            <person name="Steindler L."/>
        </authorList>
    </citation>
    <scope>NUCLEOTIDE SEQUENCE [LARGE SCALE GENOMIC DNA]</scope>
    <source>
        <strain evidence="1">15L</strain>
    </source>
</reference>